<sequence>MSIAKASPACFPLPHGPWKRECVAACILRWGSHAGRWEVYYGYYSLITKLRFFGLYRDERQDFKEEMRRLKKLRCKGKPKKGEGKRALKKK</sequence>
<dbReference type="Pfam" id="PF08293">
    <property type="entry name" value="MRP-S33"/>
    <property type="match status" value="1"/>
</dbReference>
<keyword evidence="8" id="KW-1185">Reference proteome</keyword>
<evidence type="ECO:0000256" key="2">
    <source>
        <dbReference type="ARBA" id="ARBA00008970"/>
    </source>
</evidence>
<dbReference type="AlphaFoldDB" id="A0A8D0GYC7"/>
<dbReference type="GO" id="GO:0005739">
    <property type="term" value="C:mitochondrion"/>
    <property type="evidence" value="ECO:0007669"/>
    <property type="project" value="UniProtKB-SubCell"/>
</dbReference>
<dbReference type="GO" id="GO:0005840">
    <property type="term" value="C:ribosome"/>
    <property type="evidence" value="ECO:0007669"/>
    <property type="project" value="UniProtKB-KW"/>
</dbReference>
<evidence type="ECO:0000256" key="1">
    <source>
        <dbReference type="ARBA" id="ARBA00004173"/>
    </source>
</evidence>
<dbReference type="PANTHER" id="PTHR13362">
    <property type="entry name" value="MITOCHONDRIAL RIBOSOMAL PROTEIN S33"/>
    <property type="match status" value="1"/>
</dbReference>
<keyword evidence="4" id="KW-0496">Mitochondrion</keyword>
<dbReference type="Ensembl" id="ENSSPUT00000013479.1">
    <property type="protein sequence ID" value="ENSSPUP00000012641.1"/>
    <property type="gene ID" value="ENSSPUG00000009729.1"/>
</dbReference>
<dbReference type="GO" id="GO:1990904">
    <property type="term" value="C:ribonucleoprotein complex"/>
    <property type="evidence" value="ECO:0007669"/>
    <property type="project" value="UniProtKB-KW"/>
</dbReference>
<evidence type="ECO:0000313" key="7">
    <source>
        <dbReference type="Ensembl" id="ENSSPUP00000012641.1"/>
    </source>
</evidence>
<evidence type="ECO:0000256" key="3">
    <source>
        <dbReference type="ARBA" id="ARBA00022980"/>
    </source>
</evidence>
<keyword evidence="3" id="KW-0689">Ribosomal protein</keyword>
<evidence type="ECO:0000256" key="4">
    <source>
        <dbReference type="ARBA" id="ARBA00023128"/>
    </source>
</evidence>
<dbReference type="InterPro" id="IPR013219">
    <property type="entry name" value="Ribosomal_mS33"/>
</dbReference>
<proteinExistence type="inferred from homology"/>
<reference evidence="7" key="2">
    <citation type="submission" date="2025-09" db="UniProtKB">
        <authorList>
            <consortium name="Ensembl"/>
        </authorList>
    </citation>
    <scope>IDENTIFICATION</scope>
</reference>
<keyword evidence="5" id="KW-0687">Ribonucleoprotein</keyword>
<reference evidence="7" key="1">
    <citation type="submission" date="2025-08" db="UniProtKB">
        <authorList>
            <consortium name="Ensembl"/>
        </authorList>
    </citation>
    <scope>IDENTIFICATION</scope>
</reference>
<evidence type="ECO:0000256" key="6">
    <source>
        <dbReference type="ARBA" id="ARBA00035132"/>
    </source>
</evidence>
<dbReference type="PANTHER" id="PTHR13362:SF2">
    <property type="entry name" value="SMALL RIBOSOMAL SUBUNIT PROTEIN MS33"/>
    <property type="match status" value="1"/>
</dbReference>
<dbReference type="Proteomes" id="UP000694392">
    <property type="component" value="Unplaced"/>
</dbReference>
<protein>
    <recommendedName>
        <fullName evidence="6">Small ribosomal subunit protein mS33</fullName>
    </recommendedName>
</protein>
<comment type="similarity">
    <text evidence="2">Belongs to the mitochondrion-specific ribosomal protein mS33 family.</text>
</comment>
<name>A0A8D0GYC7_SPHPU</name>
<organism evidence="7 8">
    <name type="scientific">Sphenodon punctatus</name>
    <name type="common">Tuatara</name>
    <name type="synonym">Hatteria punctata</name>
    <dbReference type="NCBI Taxonomy" id="8508"/>
    <lineage>
        <taxon>Eukaryota</taxon>
        <taxon>Metazoa</taxon>
        <taxon>Chordata</taxon>
        <taxon>Craniata</taxon>
        <taxon>Vertebrata</taxon>
        <taxon>Euteleostomi</taxon>
        <taxon>Lepidosauria</taxon>
        <taxon>Sphenodontia</taxon>
        <taxon>Sphenodontidae</taxon>
        <taxon>Sphenodon</taxon>
    </lineage>
</organism>
<evidence type="ECO:0000313" key="8">
    <source>
        <dbReference type="Proteomes" id="UP000694392"/>
    </source>
</evidence>
<accession>A0A8D0GYC7</accession>
<comment type="subcellular location">
    <subcellularLocation>
        <location evidence="1">Mitochondrion</location>
    </subcellularLocation>
</comment>
<evidence type="ECO:0000256" key="5">
    <source>
        <dbReference type="ARBA" id="ARBA00023274"/>
    </source>
</evidence>